<evidence type="ECO:0008006" key="4">
    <source>
        <dbReference type="Google" id="ProtNLM"/>
    </source>
</evidence>
<feature type="region of interest" description="Disordered" evidence="1">
    <location>
        <begin position="281"/>
        <end position="302"/>
    </location>
</feature>
<organism evidence="2 3">
    <name type="scientific">Pseudomonas frederiksbergensis</name>
    <dbReference type="NCBI Taxonomy" id="104087"/>
    <lineage>
        <taxon>Bacteria</taxon>
        <taxon>Pseudomonadati</taxon>
        <taxon>Pseudomonadota</taxon>
        <taxon>Gammaproteobacteria</taxon>
        <taxon>Pseudomonadales</taxon>
        <taxon>Pseudomonadaceae</taxon>
        <taxon>Pseudomonas</taxon>
    </lineage>
</organism>
<dbReference type="Pfam" id="PF11920">
    <property type="entry name" value="DUF3438"/>
    <property type="match status" value="1"/>
</dbReference>
<feature type="region of interest" description="Disordered" evidence="1">
    <location>
        <begin position="123"/>
        <end position="151"/>
    </location>
</feature>
<proteinExistence type="predicted"/>
<gene>
    <name evidence="2" type="ORF">JZ00_25965</name>
</gene>
<evidence type="ECO:0000256" key="1">
    <source>
        <dbReference type="SAM" id="MobiDB-lite"/>
    </source>
</evidence>
<dbReference type="Proteomes" id="UP000030949">
    <property type="component" value="Unassembled WGS sequence"/>
</dbReference>
<protein>
    <recommendedName>
        <fullName evidence="4">TIGR03749 family integrating conjugative element protein</fullName>
    </recommendedName>
</protein>
<evidence type="ECO:0000313" key="3">
    <source>
        <dbReference type="Proteomes" id="UP000030949"/>
    </source>
</evidence>
<name>A0A0B1YY38_9PSED</name>
<comment type="caution">
    <text evidence="2">The sequence shown here is derived from an EMBL/GenBank/DDBJ whole genome shotgun (WGS) entry which is preliminary data.</text>
</comment>
<evidence type="ECO:0000313" key="2">
    <source>
        <dbReference type="EMBL" id="KHK61873.1"/>
    </source>
</evidence>
<dbReference type="AlphaFoldDB" id="A0A0B1YY38"/>
<dbReference type="NCBIfam" id="TIGR03749">
    <property type="entry name" value="conj_TIGR03749"/>
    <property type="match status" value="1"/>
</dbReference>
<sequence>MKHLLCAFSLLLTVVLSPTVHAVEILRWERLPLAVSLVVDQERIVFIDRNVRVGVPTTLAGRLRVQSAGGALYLRASEPIEPTRLQLQDADNGTLILLDIVAEPAQAGRAAMEPVRIVEAEGPAQRYGEAQTSQASDGSAETTSPPRAAHETPVPVVLTRYAAQNLYAPLRTVESVPGVTRVNLRRHLPLDALLPTLPVQARAIAAWRLDDLRVTAVRLVNRSTRWLALDPRELLGDFTTATFQHSSLGPAGTSEDTSVVYLVTRGHGVAESLLPRVSPINAALNLPSPSTPAPKDGVRHER</sequence>
<feature type="compositionally biased region" description="Polar residues" evidence="1">
    <location>
        <begin position="130"/>
        <end position="145"/>
    </location>
</feature>
<dbReference type="OrthoDB" id="7064293at2"/>
<dbReference type="InterPro" id="IPR021844">
    <property type="entry name" value="Integr_conj_element_PFL4704"/>
</dbReference>
<dbReference type="EMBL" id="JQGJ01000024">
    <property type="protein sequence ID" value="KHK61873.1"/>
    <property type="molecule type" value="Genomic_DNA"/>
</dbReference>
<reference evidence="3" key="1">
    <citation type="submission" date="2015-03" db="EMBL/GenBank/DDBJ databases">
        <title>Pseudomonas frederiksbergensis hydrocarbon degrader.</title>
        <authorList>
            <person name="Brown L.M."/>
            <person name="Ruiz O.N."/>
            <person name="Mueller S."/>
            <person name="Gunasekera T.S."/>
        </authorList>
    </citation>
    <scope>NUCLEOTIDE SEQUENCE [LARGE SCALE GENOMIC DNA]</scope>
    <source>
        <strain evidence="3">SI8</strain>
    </source>
</reference>
<accession>A0A0B1YY38</accession>
<dbReference type="RefSeq" id="WP_039594009.1">
    <property type="nucleotide sequence ID" value="NZ_JQGJ02000021.1"/>
</dbReference>